<evidence type="ECO:0000256" key="7">
    <source>
        <dbReference type="ARBA" id="ARBA00023136"/>
    </source>
</evidence>
<dbReference type="InterPro" id="IPR007387">
    <property type="entry name" value="TRAP_DctQ"/>
</dbReference>
<comment type="caution">
    <text evidence="11">The sequence shown here is derived from an EMBL/GenBank/DDBJ whole genome shotgun (WGS) entry which is preliminary data.</text>
</comment>
<dbReference type="AlphaFoldDB" id="A0A7C4MQU7"/>
<dbReference type="PANTHER" id="PTHR35011:SF4">
    <property type="entry name" value="SLL1102 PROTEIN"/>
    <property type="match status" value="1"/>
</dbReference>
<evidence type="ECO:0000256" key="4">
    <source>
        <dbReference type="ARBA" id="ARBA00022519"/>
    </source>
</evidence>
<evidence type="ECO:0000259" key="10">
    <source>
        <dbReference type="Pfam" id="PF04290"/>
    </source>
</evidence>
<feature type="domain" description="Tripartite ATP-independent periplasmic transporters DctQ component" evidence="10">
    <location>
        <begin position="31"/>
        <end position="163"/>
    </location>
</feature>
<keyword evidence="3" id="KW-1003">Cell membrane</keyword>
<feature type="transmembrane region" description="Helical" evidence="9">
    <location>
        <begin position="20"/>
        <end position="40"/>
    </location>
</feature>
<dbReference type="PANTHER" id="PTHR35011">
    <property type="entry name" value="2,3-DIKETO-L-GULONATE TRAP TRANSPORTER SMALL PERMEASE PROTEIN YIAM"/>
    <property type="match status" value="1"/>
</dbReference>
<evidence type="ECO:0000256" key="8">
    <source>
        <dbReference type="ARBA" id="ARBA00038436"/>
    </source>
</evidence>
<keyword evidence="6 9" id="KW-1133">Transmembrane helix</keyword>
<reference evidence="11" key="1">
    <citation type="journal article" date="2020" name="mSystems">
        <title>Genome- and Community-Level Interaction Insights into Carbon Utilization and Element Cycling Functions of Hydrothermarchaeota in Hydrothermal Sediment.</title>
        <authorList>
            <person name="Zhou Z."/>
            <person name="Liu Y."/>
            <person name="Xu W."/>
            <person name="Pan J."/>
            <person name="Luo Z.H."/>
            <person name="Li M."/>
        </authorList>
    </citation>
    <scope>NUCLEOTIDE SEQUENCE [LARGE SCALE GENOMIC DNA]</scope>
    <source>
        <strain evidence="11">SpSt-477</strain>
    </source>
</reference>
<gene>
    <name evidence="11" type="ORF">ENS29_08215</name>
</gene>
<dbReference type="GO" id="GO:0005886">
    <property type="term" value="C:plasma membrane"/>
    <property type="evidence" value="ECO:0007669"/>
    <property type="project" value="UniProtKB-SubCell"/>
</dbReference>
<evidence type="ECO:0000256" key="5">
    <source>
        <dbReference type="ARBA" id="ARBA00022692"/>
    </source>
</evidence>
<accession>A0A7C4MQU7</accession>
<comment type="similarity">
    <text evidence="8">Belongs to the TRAP transporter small permease family.</text>
</comment>
<organism evidence="11">
    <name type="scientific">Desulfatirhabdium butyrativorans</name>
    <dbReference type="NCBI Taxonomy" id="340467"/>
    <lineage>
        <taxon>Bacteria</taxon>
        <taxon>Pseudomonadati</taxon>
        <taxon>Thermodesulfobacteriota</taxon>
        <taxon>Desulfobacteria</taxon>
        <taxon>Desulfobacterales</taxon>
        <taxon>Desulfatirhabdiaceae</taxon>
        <taxon>Desulfatirhabdium</taxon>
    </lineage>
</organism>
<keyword evidence="2" id="KW-0813">Transport</keyword>
<proteinExistence type="inferred from homology"/>
<evidence type="ECO:0000256" key="3">
    <source>
        <dbReference type="ARBA" id="ARBA00022475"/>
    </source>
</evidence>
<feature type="transmembrane region" description="Helical" evidence="9">
    <location>
        <begin position="94"/>
        <end position="115"/>
    </location>
</feature>
<keyword evidence="7 9" id="KW-0472">Membrane</keyword>
<comment type="subcellular location">
    <subcellularLocation>
        <location evidence="1">Cell inner membrane</location>
        <topology evidence="1">Multi-pass membrane protein</topology>
    </subcellularLocation>
</comment>
<dbReference type="EMBL" id="DSUH01000193">
    <property type="protein sequence ID" value="HGU32825.1"/>
    <property type="molecule type" value="Genomic_DNA"/>
</dbReference>
<evidence type="ECO:0000256" key="6">
    <source>
        <dbReference type="ARBA" id="ARBA00022989"/>
    </source>
</evidence>
<keyword evidence="4" id="KW-0997">Cell inner membrane</keyword>
<name>A0A7C4MQU7_9BACT</name>
<evidence type="ECO:0000256" key="1">
    <source>
        <dbReference type="ARBA" id="ARBA00004429"/>
    </source>
</evidence>
<protein>
    <submittedName>
        <fullName evidence="11">TRAP transporter small permease</fullName>
    </submittedName>
</protein>
<sequence>MNEATMKRFWQAIDNLNRWIGRTCAWLILPLTLIILYEVISRYLFNAPTRWSNEISQYLLVAIVMLGGAYCLADNEHVNVDIFYRNFSQQKRDLVEMLTCLVVLSFVSAMIWKGGEASWDALVQMKRSQSILELPLFPSMVMVPIGAALLGLQSLVRAIQAFERWRSRNLPSRKES</sequence>
<feature type="transmembrane region" description="Helical" evidence="9">
    <location>
        <begin position="135"/>
        <end position="156"/>
    </location>
</feature>
<dbReference type="Pfam" id="PF04290">
    <property type="entry name" value="DctQ"/>
    <property type="match status" value="1"/>
</dbReference>
<dbReference type="InterPro" id="IPR055348">
    <property type="entry name" value="DctQ"/>
</dbReference>
<evidence type="ECO:0000256" key="9">
    <source>
        <dbReference type="SAM" id="Phobius"/>
    </source>
</evidence>
<feature type="transmembrane region" description="Helical" evidence="9">
    <location>
        <begin position="55"/>
        <end position="73"/>
    </location>
</feature>
<evidence type="ECO:0000313" key="11">
    <source>
        <dbReference type="EMBL" id="HGU32825.1"/>
    </source>
</evidence>
<keyword evidence="5 9" id="KW-0812">Transmembrane</keyword>
<evidence type="ECO:0000256" key="2">
    <source>
        <dbReference type="ARBA" id="ARBA00022448"/>
    </source>
</evidence>